<dbReference type="RefSeq" id="WP_180842472.1">
    <property type="nucleotide sequence ID" value="NZ_CP059154.1"/>
</dbReference>
<dbReference type="Pfam" id="PF08241">
    <property type="entry name" value="Methyltransf_11"/>
    <property type="match status" value="1"/>
</dbReference>
<evidence type="ECO:0000259" key="2">
    <source>
        <dbReference type="Pfam" id="PF08241"/>
    </source>
</evidence>
<evidence type="ECO:0000256" key="1">
    <source>
        <dbReference type="ARBA" id="ARBA00022679"/>
    </source>
</evidence>
<dbReference type="CDD" id="cd02440">
    <property type="entry name" value="AdoMet_MTases"/>
    <property type="match status" value="1"/>
</dbReference>
<accession>A0A7D6CSX5</accession>
<dbReference type="PANTHER" id="PTHR44068">
    <property type="entry name" value="ZGC:194242"/>
    <property type="match status" value="1"/>
</dbReference>
<reference evidence="3 4" key="1">
    <citation type="submission" date="2020-07" db="EMBL/GenBank/DDBJ databases">
        <title>Natrinema (YPL30) sp. nov. and Haloterrigena xxxxxx (YPL8) sp. nov., isolated from a salt mine.</title>
        <authorList>
            <person name="Cui H."/>
        </authorList>
    </citation>
    <scope>NUCLEOTIDE SEQUENCE [LARGE SCALE GENOMIC DNA]</scope>
    <source>
        <strain evidence="3 4">YPL13</strain>
    </source>
</reference>
<feature type="domain" description="Methyltransferase type 11" evidence="2">
    <location>
        <begin position="67"/>
        <end position="165"/>
    </location>
</feature>
<keyword evidence="3" id="KW-0489">Methyltransferase</keyword>
<dbReference type="Proteomes" id="UP000510869">
    <property type="component" value="Chromosome"/>
</dbReference>
<dbReference type="GeneID" id="56142907"/>
<dbReference type="Gene3D" id="3.40.50.150">
    <property type="entry name" value="Vaccinia Virus protein VP39"/>
    <property type="match status" value="1"/>
</dbReference>
<dbReference type="InterPro" id="IPR050447">
    <property type="entry name" value="Erg6_SMT_methyltransf"/>
</dbReference>
<keyword evidence="4" id="KW-1185">Reference proteome</keyword>
<name>A0A7D6CSX5_9EURY</name>
<dbReference type="EMBL" id="CP059154">
    <property type="protein sequence ID" value="QLK27310.1"/>
    <property type="molecule type" value="Genomic_DNA"/>
</dbReference>
<dbReference type="SUPFAM" id="SSF53335">
    <property type="entry name" value="S-adenosyl-L-methionine-dependent methyltransferases"/>
    <property type="match status" value="1"/>
</dbReference>
<evidence type="ECO:0000313" key="4">
    <source>
        <dbReference type="Proteomes" id="UP000510869"/>
    </source>
</evidence>
<sequence length="283" mass="31837">MQTQRFETDEIVDFYNETAWEYRVFWSTTNLHYGFYEDESTTHREAMTNSNSVYADTLEVDETDTVLDIGTGRGGFPTHVAAEYGADVHGIDIDPLHVSEARANARDRGVSERTEFSVGDYHDIPYPDGTFDAVSGIETVCHSERKERVLEEIRRVLAPGGRLMIADGFRSRTALTDPEAEKLRTVLDGWAVPDFAHISEFRETLEELGFTDVTFDDHYEQIIPSARRQWLLSLAVTPLLKAAAALGLKSDASVDQGVTLYHQYEIIKRGIAVHGNFTAELPE</sequence>
<dbReference type="GO" id="GO:0008757">
    <property type="term" value="F:S-adenosylmethionine-dependent methyltransferase activity"/>
    <property type="evidence" value="ECO:0007669"/>
    <property type="project" value="InterPro"/>
</dbReference>
<dbReference type="InterPro" id="IPR013216">
    <property type="entry name" value="Methyltransf_11"/>
</dbReference>
<dbReference type="OrthoDB" id="57427at2157"/>
<dbReference type="PANTHER" id="PTHR44068:SF11">
    <property type="entry name" value="GERANYL DIPHOSPHATE 2-C-METHYLTRANSFERASE"/>
    <property type="match status" value="1"/>
</dbReference>
<gene>
    <name evidence="3" type="ORF">HYG81_06840</name>
</gene>
<dbReference type="AlphaFoldDB" id="A0A7D6CSX5"/>
<evidence type="ECO:0000313" key="3">
    <source>
        <dbReference type="EMBL" id="QLK27310.1"/>
    </source>
</evidence>
<organism evidence="3 4">
    <name type="scientific">Natrinema zhouii</name>
    <dbReference type="NCBI Taxonomy" id="1710539"/>
    <lineage>
        <taxon>Archaea</taxon>
        <taxon>Methanobacteriati</taxon>
        <taxon>Methanobacteriota</taxon>
        <taxon>Stenosarchaea group</taxon>
        <taxon>Halobacteria</taxon>
        <taxon>Halobacteriales</taxon>
        <taxon>Natrialbaceae</taxon>
        <taxon>Natrinema</taxon>
    </lineage>
</organism>
<dbReference type="GO" id="GO:0032259">
    <property type="term" value="P:methylation"/>
    <property type="evidence" value="ECO:0007669"/>
    <property type="project" value="UniProtKB-KW"/>
</dbReference>
<dbReference type="KEGG" id="nay:HYG81_06840"/>
<dbReference type="InterPro" id="IPR029063">
    <property type="entry name" value="SAM-dependent_MTases_sf"/>
</dbReference>
<keyword evidence="1" id="KW-0808">Transferase</keyword>
<proteinExistence type="predicted"/>
<protein>
    <submittedName>
        <fullName evidence="3">Methyltransferase domain-containing protein</fullName>
    </submittedName>
</protein>